<dbReference type="Proteomes" id="UP000232638">
    <property type="component" value="Chromosome"/>
</dbReference>
<evidence type="ECO:0008006" key="5">
    <source>
        <dbReference type="Google" id="ProtNLM"/>
    </source>
</evidence>
<evidence type="ECO:0000313" key="4">
    <source>
        <dbReference type="Proteomes" id="UP000232638"/>
    </source>
</evidence>
<dbReference type="RefSeq" id="WP_100920538.1">
    <property type="nucleotide sequence ID" value="NZ_CP020370.1"/>
</dbReference>
<proteinExistence type="predicted"/>
<gene>
    <name evidence="3" type="ORF">THSYN_19070</name>
</gene>
<name>A0A2K8UB79_9GAMM</name>
<dbReference type="OrthoDB" id="9851332at2"/>
<protein>
    <recommendedName>
        <fullName evidence="5">DUF4398 domain-containing protein</fullName>
    </recommendedName>
</protein>
<accession>A0A2K8UB79</accession>
<dbReference type="KEGG" id="tsy:THSYN_19070"/>
<keyword evidence="2" id="KW-0732">Signal</keyword>
<dbReference type="AlphaFoldDB" id="A0A2K8UB79"/>
<evidence type="ECO:0000256" key="2">
    <source>
        <dbReference type="SAM" id="SignalP"/>
    </source>
</evidence>
<organism evidence="3 4">
    <name type="scientific">Candidatus Thiodictyon syntrophicum</name>
    <dbReference type="NCBI Taxonomy" id="1166950"/>
    <lineage>
        <taxon>Bacteria</taxon>
        <taxon>Pseudomonadati</taxon>
        <taxon>Pseudomonadota</taxon>
        <taxon>Gammaproteobacteria</taxon>
        <taxon>Chromatiales</taxon>
        <taxon>Chromatiaceae</taxon>
        <taxon>Thiodictyon</taxon>
    </lineage>
</organism>
<evidence type="ECO:0000256" key="1">
    <source>
        <dbReference type="SAM" id="MobiDB-lite"/>
    </source>
</evidence>
<reference evidence="3 4" key="1">
    <citation type="submission" date="2017-03" db="EMBL/GenBank/DDBJ databases">
        <title>Complete genome sequence of Candidatus 'Thiodictyon syntrophicum' sp. nov. strain Cad16T, a photolithoautotroph purple sulfur bacterium isolated from an alpine meromictic lake.</title>
        <authorList>
            <person name="Luedin S.M."/>
            <person name="Pothier J.F."/>
            <person name="Danza F."/>
            <person name="Storelli N."/>
            <person name="Wittwer M."/>
            <person name="Tonolla M."/>
        </authorList>
    </citation>
    <scope>NUCLEOTIDE SEQUENCE [LARGE SCALE GENOMIC DNA]</scope>
    <source>
        <strain evidence="3 4">Cad16T</strain>
    </source>
</reference>
<feature type="signal peptide" evidence="2">
    <location>
        <begin position="1"/>
        <end position="23"/>
    </location>
</feature>
<feature type="chain" id="PRO_5014843154" description="DUF4398 domain-containing protein" evidence="2">
    <location>
        <begin position="24"/>
        <end position="179"/>
    </location>
</feature>
<sequence>MTLIQCYRSLNAPLLLVALTAPAVGLAPNHAVGAADLANMEAEHLVWAEEHARWGAENADAETGHSAAEAAAYKLLWLISRHRSEIAAAATEMRAHGEAITAHEKALAADTDRVALDAQHAQMAAKHAVQAAAHAQEADLHGKIAAIVRQIEALPPTAPGQSSADDAAIHPAGSPPTGQ</sequence>
<feature type="region of interest" description="Disordered" evidence="1">
    <location>
        <begin position="156"/>
        <end position="179"/>
    </location>
</feature>
<keyword evidence="4" id="KW-1185">Reference proteome</keyword>
<dbReference type="EMBL" id="CP020370">
    <property type="protein sequence ID" value="AUB82832.1"/>
    <property type="molecule type" value="Genomic_DNA"/>
</dbReference>
<evidence type="ECO:0000313" key="3">
    <source>
        <dbReference type="EMBL" id="AUB82832.1"/>
    </source>
</evidence>